<accession>A0ABY6JA12</accession>
<dbReference type="EMBL" id="CP074352">
    <property type="protein sequence ID" value="UYU30682.1"/>
    <property type="molecule type" value="Genomic_DNA"/>
</dbReference>
<evidence type="ECO:0000313" key="2">
    <source>
        <dbReference type="EMBL" id="UYU30682.1"/>
    </source>
</evidence>
<keyword evidence="3" id="KW-1185">Reference proteome</keyword>
<gene>
    <name evidence="2" type="ORF">KFZ77_12460</name>
</gene>
<feature type="signal peptide" evidence="1">
    <location>
        <begin position="1"/>
        <end position="18"/>
    </location>
</feature>
<feature type="chain" id="PRO_5047115768" evidence="1">
    <location>
        <begin position="19"/>
        <end position="155"/>
    </location>
</feature>
<protein>
    <submittedName>
        <fullName evidence="2">Uncharacterized protein</fullName>
    </submittedName>
</protein>
<name>A0ABY6JA12_9ENTR</name>
<organism evidence="2 3">
    <name type="scientific">Siccibacter colletis</name>
    <dbReference type="NCBI Taxonomy" id="1505757"/>
    <lineage>
        <taxon>Bacteria</taxon>
        <taxon>Pseudomonadati</taxon>
        <taxon>Pseudomonadota</taxon>
        <taxon>Gammaproteobacteria</taxon>
        <taxon>Enterobacterales</taxon>
        <taxon>Enterobacteriaceae</taxon>
        <taxon>Siccibacter</taxon>
    </lineage>
</organism>
<evidence type="ECO:0000256" key="1">
    <source>
        <dbReference type="SAM" id="SignalP"/>
    </source>
</evidence>
<dbReference type="Proteomes" id="UP001156318">
    <property type="component" value="Chromosome"/>
</dbReference>
<reference evidence="2 3" key="1">
    <citation type="submission" date="2021-05" db="EMBL/GenBank/DDBJ databases">
        <title>Isolation, identification, and the growth promoting effects of Pantoea dispersa strain YSD J2 from the aboveground leaves of Cyperus esculentus L.Var. Sativus.</title>
        <authorList>
            <person name="Wang S."/>
            <person name="Tang X.M."/>
            <person name="Huang Y.N."/>
        </authorList>
    </citation>
    <scope>NUCLEOTIDE SEQUENCE [LARGE SCALE GENOMIC DNA]</scope>
    <source>
        <strain evidence="3">YSD YN2</strain>
    </source>
</reference>
<sequence length="155" mass="17249">MRLIIGFLLMISVTYSYAGKCNTDEKLVAFCDLAGEPKRSAAICANEKQGVSYYFKQGNTVELKVDFNSNRKLKRWVDLGTYTVYFGFNNGVYSYTLGVPEERPGALAFMDVKKEGITISSHECSSNSFGETNIKSNSIENVSDSSVRDNGFKFP</sequence>
<keyword evidence="1" id="KW-0732">Signal</keyword>
<proteinExistence type="predicted"/>
<dbReference type="RefSeq" id="WP_264384374.1">
    <property type="nucleotide sequence ID" value="NZ_CP074352.1"/>
</dbReference>
<evidence type="ECO:0000313" key="3">
    <source>
        <dbReference type="Proteomes" id="UP001156318"/>
    </source>
</evidence>